<dbReference type="PANTHER" id="PTHR45754">
    <property type="entry name" value="METHYLENETETRAHYDROFOLATE REDUCTASE"/>
    <property type="match status" value="1"/>
</dbReference>
<dbReference type="FunCoup" id="A0A2P6NQS9">
    <property type="interactions" value="231"/>
</dbReference>
<dbReference type="FunFam" id="3.20.20.220:FF:000002">
    <property type="entry name" value="Methylenetetrahydrofolate reductase"/>
    <property type="match status" value="1"/>
</dbReference>
<dbReference type="Pfam" id="PF21895">
    <property type="entry name" value="MTHFR_C"/>
    <property type="match status" value="1"/>
</dbReference>
<dbReference type="PANTHER" id="PTHR45754:SF3">
    <property type="entry name" value="METHYLENETETRAHYDROFOLATE REDUCTASE (NADPH)"/>
    <property type="match status" value="1"/>
</dbReference>
<evidence type="ECO:0000313" key="10">
    <source>
        <dbReference type="Proteomes" id="UP000241769"/>
    </source>
</evidence>
<feature type="domain" description="MTHFR SAM-binding regulatory" evidence="8">
    <location>
        <begin position="301"/>
        <end position="593"/>
    </location>
</feature>
<dbReference type="GO" id="GO:0071949">
    <property type="term" value="F:FAD binding"/>
    <property type="evidence" value="ECO:0007669"/>
    <property type="project" value="TreeGrafter"/>
</dbReference>
<evidence type="ECO:0000256" key="3">
    <source>
        <dbReference type="ARBA" id="ARBA00006743"/>
    </source>
</evidence>
<dbReference type="STRING" id="1890364.A0A2P6NQS9"/>
<evidence type="ECO:0000256" key="5">
    <source>
        <dbReference type="ARBA" id="ARBA00022827"/>
    </source>
</evidence>
<dbReference type="Pfam" id="PF02219">
    <property type="entry name" value="MTHFR"/>
    <property type="match status" value="1"/>
</dbReference>
<protein>
    <submittedName>
        <fullName evidence="9">Methylenetetrahydrofolate reductase</fullName>
    </submittedName>
</protein>
<dbReference type="InParanoid" id="A0A2P6NQS9"/>
<evidence type="ECO:0000256" key="4">
    <source>
        <dbReference type="ARBA" id="ARBA00022630"/>
    </source>
</evidence>
<keyword evidence="7" id="KW-0560">Oxidoreductase</keyword>
<keyword evidence="5" id="KW-0274">FAD</keyword>
<comment type="caution">
    <text evidence="9">The sequence shown here is derived from an EMBL/GenBank/DDBJ whole genome shotgun (WGS) entry which is preliminary data.</text>
</comment>
<sequence length="605" mass="68158">MKVIDLINERIRNNQTPFYSFEYFPPKTEKGVENLYERLDRMSALEPLWIDVTWGAGGSTSKLTLEICHNAQNFCGLETMMHLTCTNISVAEVKQALDQAKASGIQNILALRGDPPRGEAWTPGTEGLTRATDLVKLIRAEYGDYFCIAVAGYPEGHTEATSFEDDVVHLKSKMAAGADLIVTQLFYDTEIYREYVKSVRAAGITCPIIPGVLPIQGYAGFQRMTSLCRTKIPREITDSLEPIKNDDEMVKEYGVQLCMKMCRELIDMGSPGVHFYTLNLEKSTIKTLEGLELLSNDFAEKPLPWASHSQIRKGKRGKEDVRPIFWRNRPKSYIDRTNCWDEFPNGRWTHSNSPAFGELTDYHLHAPAAHKEFERREAFGRELTSVQSVFDAFAKYCAGEIDRLPWSETPLALESNAILTRLVSMNKRGFLTINSQPRVNGAASTDEVHGWGPKGGYVYQKVRKAYLEFFTSPENFSTLQEVLKHHPSISFHAVDRSGKSTSSYNKPSTTAVTWGVFPGREIIQPTVVDSESFLVWKDEAFALWTTQWISLYKAGSQSVQILEQVRDTFYLVNIVDNNFVDGNIFDVVDEVLKASGRAALTESKG</sequence>
<dbReference type="GO" id="GO:0009086">
    <property type="term" value="P:methionine biosynthetic process"/>
    <property type="evidence" value="ECO:0007669"/>
    <property type="project" value="TreeGrafter"/>
</dbReference>
<dbReference type="EMBL" id="MDYQ01000032">
    <property type="protein sequence ID" value="PRP86322.1"/>
    <property type="molecule type" value="Genomic_DNA"/>
</dbReference>
<dbReference type="GO" id="GO:0035999">
    <property type="term" value="P:tetrahydrofolate interconversion"/>
    <property type="evidence" value="ECO:0007669"/>
    <property type="project" value="UniProtKB-UniPathway"/>
</dbReference>
<dbReference type="SUPFAM" id="SSF51730">
    <property type="entry name" value="FAD-linked oxidoreductase"/>
    <property type="match status" value="1"/>
</dbReference>
<dbReference type="Proteomes" id="UP000241769">
    <property type="component" value="Unassembled WGS sequence"/>
</dbReference>
<accession>A0A2P6NQS9</accession>
<dbReference type="GO" id="GO:0005829">
    <property type="term" value="C:cytosol"/>
    <property type="evidence" value="ECO:0007669"/>
    <property type="project" value="TreeGrafter"/>
</dbReference>
<evidence type="ECO:0000256" key="2">
    <source>
        <dbReference type="ARBA" id="ARBA00004777"/>
    </source>
</evidence>
<dbReference type="Gene3D" id="3.20.20.220">
    <property type="match status" value="1"/>
</dbReference>
<evidence type="ECO:0000313" key="9">
    <source>
        <dbReference type="EMBL" id="PRP86322.1"/>
    </source>
</evidence>
<evidence type="ECO:0000256" key="6">
    <source>
        <dbReference type="ARBA" id="ARBA00022857"/>
    </source>
</evidence>
<name>A0A2P6NQS9_9EUKA</name>
<dbReference type="NCBIfam" id="TIGR00677">
    <property type="entry name" value="fadh2_euk"/>
    <property type="match status" value="1"/>
</dbReference>
<dbReference type="InterPro" id="IPR003171">
    <property type="entry name" value="Mehydrof_redctse-like"/>
</dbReference>
<dbReference type="UniPathway" id="UPA00193"/>
<dbReference type="AlphaFoldDB" id="A0A2P6NQS9"/>
<evidence type="ECO:0000259" key="8">
    <source>
        <dbReference type="Pfam" id="PF21895"/>
    </source>
</evidence>
<dbReference type="InterPro" id="IPR053806">
    <property type="entry name" value="MTHFR_C"/>
</dbReference>
<comment type="similarity">
    <text evidence="3">Belongs to the methylenetetrahydrofolate reductase family.</text>
</comment>
<organism evidence="9 10">
    <name type="scientific">Planoprotostelium fungivorum</name>
    <dbReference type="NCBI Taxonomy" id="1890364"/>
    <lineage>
        <taxon>Eukaryota</taxon>
        <taxon>Amoebozoa</taxon>
        <taxon>Evosea</taxon>
        <taxon>Variosea</taxon>
        <taxon>Cavosteliida</taxon>
        <taxon>Cavosteliaceae</taxon>
        <taxon>Planoprotostelium</taxon>
    </lineage>
</organism>
<dbReference type="OrthoDB" id="16284at2759"/>
<reference evidence="9 10" key="1">
    <citation type="journal article" date="2018" name="Genome Biol. Evol.">
        <title>Multiple Roots of Fruiting Body Formation in Amoebozoa.</title>
        <authorList>
            <person name="Hillmann F."/>
            <person name="Forbes G."/>
            <person name="Novohradska S."/>
            <person name="Ferling I."/>
            <person name="Riege K."/>
            <person name="Groth M."/>
            <person name="Westermann M."/>
            <person name="Marz M."/>
            <person name="Spaller T."/>
            <person name="Winckler T."/>
            <person name="Schaap P."/>
            <person name="Glockner G."/>
        </authorList>
    </citation>
    <scope>NUCLEOTIDE SEQUENCE [LARGE SCALE GENOMIC DNA]</scope>
    <source>
        <strain evidence="9 10">Jena</strain>
    </source>
</reference>
<dbReference type="InterPro" id="IPR004621">
    <property type="entry name" value="Fadh2_euk"/>
</dbReference>
<keyword evidence="6" id="KW-0521">NADP</keyword>
<dbReference type="InterPro" id="IPR029041">
    <property type="entry name" value="FAD-linked_oxidoreductase-like"/>
</dbReference>
<comment type="cofactor">
    <cofactor evidence="1">
        <name>FAD</name>
        <dbReference type="ChEBI" id="CHEBI:57692"/>
    </cofactor>
</comment>
<gene>
    <name evidence="9" type="ORF">PROFUN_05463</name>
</gene>
<dbReference type="CDD" id="cd00537">
    <property type="entry name" value="MTHFR"/>
    <property type="match status" value="1"/>
</dbReference>
<proteinExistence type="inferred from homology"/>
<keyword evidence="10" id="KW-1185">Reference proteome</keyword>
<evidence type="ECO:0000256" key="7">
    <source>
        <dbReference type="ARBA" id="ARBA00023002"/>
    </source>
</evidence>
<keyword evidence="4" id="KW-0285">Flavoprotein</keyword>
<comment type="pathway">
    <text evidence="2">One-carbon metabolism; tetrahydrofolate interconversion.</text>
</comment>
<dbReference type="GO" id="GO:0004489">
    <property type="term" value="F:methylenetetrahydrofolate reductase [NAD(P)H] activity"/>
    <property type="evidence" value="ECO:0007669"/>
    <property type="project" value="InterPro"/>
</dbReference>
<evidence type="ECO:0000256" key="1">
    <source>
        <dbReference type="ARBA" id="ARBA00001974"/>
    </source>
</evidence>